<dbReference type="AlphaFoldDB" id="A0A6I9VRM9"/>
<dbReference type="OrthoDB" id="7701448at2759"/>
<feature type="region of interest" description="Disordered" evidence="1">
    <location>
        <begin position="228"/>
        <end position="279"/>
    </location>
</feature>
<gene>
    <name evidence="3" type="primary">LOC105423483</name>
</gene>
<sequence>MNLLSAPQRIGSPRGSTAEANRGEADFAELFGSHEPAECSAKGTREVRRPKQRRREKKKKKGYDEIEECSEDEEARYRNANPRSLPSSPRRGTMMEELELLVLGMKTRNTEKSEGESVPFIKKELNEPLFYEHTFQAEIHNNPLEETDKTDYTENLFNNSTENNIQQNSTLESEISNYEDAESYDELNSQNHNNSNSRIEIPPKLLQILDNLTGNNSKINQGEVQENLMPESENEEKNCPKNQIFIDDYIEEKDIEEDNEEKFDEDEDNDSEDIDELLQ</sequence>
<proteinExistence type="predicted"/>
<feature type="compositionally biased region" description="Acidic residues" evidence="1">
    <location>
        <begin position="248"/>
        <end position="279"/>
    </location>
</feature>
<keyword evidence="2" id="KW-1185">Reference proteome</keyword>
<feature type="region of interest" description="Disordered" evidence="1">
    <location>
        <begin position="1"/>
        <end position="90"/>
    </location>
</feature>
<dbReference type="RefSeq" id="XP_011631540.1">
    <property type="nucleotide sequence ID" value="XM_011633238.1"/>
</dbReference>
<feature type="compositionally biased region" description="Acidic residues" evidence="1">
    <location>
        <begin position="65"/>
        <end position="74"/>
    </location>
</feature>
<dbReference type="KEGG" id="pbar:105423483"/>
<dbReference type="GeneID" id="105423483"/>
<organism evidence="2 3">
    <name type="scientific">Pogonomyrmex barbatus</name>
    <name type="common">red harvester ant</name>
    <dbReference type="NCBI Taxonomy" id="144034"/>
    <lineage>
        <taxon>Eukaryota</taxon>
        <taxon>Metazoa</taxon>
        <taxon>Ecdysozoa</taxon>
        <taxon>Arthropoda</taxon>
        <taxon>Hexapoda</taxon>
        <taxon>Insecta</taxon>
        <taxon>Pterygota</taxon>
        <taxon>Neoptera</taxon>
        <taxon>Endopterygota</taxon>
        <taxon>Hymenoptera</taxon>
        <taxon>Apocrita</taxon>
        <taxon>Aculeata</taxon>
        <taxon>Formicoidea</taxon>
        <taxon>Formicidae</taxon>
        <taxon>Myrmicinae</taxon>
        <taxon>Pogonomyrmex</taxon>
    </lineage>
</organism>
<evidence type="ECO:0000256" key="1">
    <source>
        <dbReference type="SAM" id="MobiDB-lite"/>
    </source>
</evidence>
<feature type="compositionally biased region" description="Basic residues" evidence="1">
    <location>
        <begin position="50"/>
        <end position="61"/>
    </location>
</feature>
<reference evidence="3" key="1">
    <citation type="submission" date="2025-08" db="UniProtKB">
        <authorList>
            <consortium name="RefSeq"/>
        </authorList>
    </citation>
    <scope>IDENTIFICATION</scope>
</reference>
<name>A0A6I9VRM9_9HYME</name>
<evidence type="ECO:0000313" key="2">
    <source>
        <dbReference type="Proteomes" id="UP000504615"/>
    </source>
</evidence>
<dbReference type="Proteomes" id="UP000504615">
    <property type="component" value="Unplaced"/>
</dbReference>
<protein>
    <submittedName>
        <fullName evidence="3">Glutamic acid-rich protein-like</fullName>
    </submittedName>
</protein>
<accession>A0A6I9VRM9</accession>
<evidence type="ECO:0000313" key="3">
    <source>
        <dbReference type="RefSeq" id="XP_011631540.1"/>
    </source>
</evidence>